<protein>
    <submittedName>
        <fullName evidence="1">Uncharacterized protein</fullName>
    </submittedName>
</protein>
<proteinExistence type="predicted"/>
<reference evidence="1 2" key="1">
    <citation type="submission" date="2016-05" db="EMBL/GenBank/DDBJ databases">
        <title>Genomic and physiological characterization of Planctopirus sp. isolated from fresh water lake.</title>
        <authorList>
            <person name="Subhash Y."/>
            <person name="Ramana C."/>
        </authorList>
    </citation>
    <scope>NUCLEOTIDE SEQUENCE [LARGE SCALE GENOMIC DNA]</scope>
    <source>
        <strain evidence="1 2">JC280</strain>
    </source>
</reference>
<evidence type="ECO:0000313" key="1">
    <source>
        <dbReference type="EMBL" id="ODA28903.1"/>
    </source>
</evidence>
<dbReference type="EMBL" id="LYDR01000150">
    <property type="protein sequence ID" value="ODA28903.1"/>
    <property type="molecule type" value="Genomic_DNA"/>
</dbReference>
<sequence length="118" mass="13527">MGCRSKNDPGAGHWGLAKKIHWRLAHCLLLRWGVGILDQLTEPHVWRRLPLRWSQMWLCFGDAMLEKLLLLHTGRTTTLGEAQWYAPPGRVRREANFTSSIPGFLMLFYGKSQIVSNA</sequence>
<dbReference type="AlphaFoldDB" id="A0A1C3E6R5"/>
<dbReference type="Proteomes" id="UP000094828">
    <property type="component" value="Unassembled WGS sequence"/>
</dbReference>
<name>A0A1C3E6R5_9PLAN</name>
<gene>
    <name evidence="1" type="ORF">A6X21_10410</name>
</gene>
<keyword evidence="2" id="KW-1185">Reference proteome</keyword>
<evidence type="ECO:0000313" key="2">
    <source>
        <dbReference type="Proteomes" id="UP000094828"/>
    </source>
</evidence>
<organism evidence="1 2">
    <name type="scientific">Planctopirus hydrillae</name>
    <dbReference type="NCBI Taxonomy" id="1841610"/>
    <lineage>
        <taxon>Bacteria</taxon>
        <taxon>Pseudomonadati</taxon>
        <taxon>Planctomycetota</taxon>
        <taxon>Planctomycetia</taxon>
        <taxon>Planctomycetales</taxon>
        <taxon>Planctomycetaceae</taxon>
        <taxon>Planctopirus</taxon>
    </lineage>
</organism>
<comment type="caution">
    <text evidence="1">The sequence shown here is derived from an EMBL/GenBank/DDBJ whole genome shotgun (WGS) entry which is preliminary data.</text>
</comment>
<accession>A0A1C3E6R5</accession>